<feature type="region of interest" description="Disordered" evidence="6">
    <location>
        <begin position="1"/>
        <end position="25"/>
    </location>
</feature>
<dbReference type="GO" id="GO:0005758">
    <property type="term" value="C:mitochondrial intermembrane space"/>
    <property type="evidence" value="ECO:0007669"/>
    <property type="project" value="TreeGrafter"/>
</dbReference>
<evidence type="ECO:0000256" key="4">
    <source>
        <dbReference type="ARBA" id="ARBA00038223"/>
    </source>
</evidence>
<evidence type="ECO:0000256" key="6">
    <source>
        <dbReference type="SAM" id="MobiDB-lite"/>
    </source>
</evidence>
<feature type="domain" description="CHCH" evidence="7">
    <location>
        <begin position="29"/>
        <end position="62"/>
    </location>
</feature>
<dbReference type="GO" id="GO:0033617">
    <property type="term" value="P:mitochondrial respiratory chain complex IV assembly"/>
    <property type="evidence" value="ECO:0007669"/>
    <property type="project" value="TreeGrafter"/>
</dbReference>
<evidence type="ECO:0000256" key="3">
    <source>
        <dbReference type="ARBA" id="ARBA00023157"/>
    </source>
</evidence>
<dbReference type="PANTHER" id="PTHR21107">
    <property type="entry name" value="CYTOCHROME C OXIDASE ASSEMBLY PROTEIN COX19"/>
    <property type="match status" value="1"/>
</dbReference>
<evidence type="ECO:0000256" key="2">
    <source>
        <dbReference type="ARBA" id="ARBA00022490"/>
    </source>
</evidence>
<dbReference type="SUPFAM" id="SSF47072">
    <property type="entry name" value="Cysteine alpha-hairpin motif"/>
    <property type="match status" value="1"/>
</dbReference>
<protein>
    <recommendedName>
        <fullName evidence="5">Cytochrome c oxidase assembly protein COX19</fullName>
    </recommendedName>
</protein>
<accession>A0A7S2UWU7</accession>
<reference evidence="8" key="1">
    <citation type="submission" date="2021-01" db="EMBL/GenBank/DDBJ databases">
        <authorList>
            <person name="Corre E."/>
            <person name="Pelletier E."/>
            <person name="Niang G."/>
            <person name="Scheremetjew M."/>
            <person name="Finn R."/>
            <person name="Kale V."/>
            <person name="Holt S."/>
            <person name="Cochrane G."/>
            <person name="Meng A."/>
            <person name="Brown T."/>
            <person name="Cohen L."/>
        </authorList>
    </citation>
    <scope>NUCLEOTIDE SEQUENCE</scope>
    <source>
        <strain evidence="8">CCMP1661</strain>
    </source>
</reference>
<evidence type="ECO:0000256" key="5">
    <source>
        <dbReference type="ARBA" id="ARBA00039385"/>
    </source>
</evidence>
<dbReference type="EMBL" id="HBHR01008519">
    <property type="protein sequence ID" value="CAD9861602.1"/>
    <property type="molecule type" value="Transcribed_RNA"/>
</dbReference>
<comment type="subcellular location">
    <subcellularLocation>
        <location evidence="1">Cytoplasm</location>
    </subcellularLocation>
</comment>
<evidence type="ECO:0000313" key="8">
    <source>
        <dbReference type="EMBL" id="CAD9861602.1"/>
    </source>
</evidence>
<dbReference type="PROSITE" id="PS51808">
    <property type="entry name" value="CHCH"/>
    <property type="match status" value="1"/>
</dbReference>
<dbReference type="InterPro" id="IPR009069">
    <property type="entry name" value="Cys_alpha_HP_mot_SF"/>
</dbReference>
<organism evidence="8">
    <name type="scientific">Fibrocapsa japonica</name>
    <dbReference type="NCBI Taxonomy" id="94617"/>
    <lineage>
        <taxon>Eukaryota</taxon>
        <taxon>Sar</taxon>
        <taxon>Stramenopiles</taxon>
        <taxon>Ochrophyta</taxon>
        <taxon>Raphidophyceae</taxon>
        <taxon>Chattonellales</taxon>
        <taxon>Chattonellaceae</taxon>
        <taxon>Fibrocapsa</taxon>
    </lineage>
</organism>
<comment type="similarity">
    <text evidence="4">Belongs to the COX19 family.</text>
</comment>
<evidence type="ECO:0000259" key="7">
    <source>
        <dbReference type="Pfam" id="PF06747"/>
    </source>
</evidence>
<dbReference type="PANTHER" id="PTHR21107:SF2">
    <property type="entry name" value="CYTOCHROME C OXIDASE ASSEMBLY PROTEIN COX19"/>
    <property type="match status" value="1"/>
</dbReference>
<dbReference type="Pfam" id="PF06747">
    <property type="entry name" value="CHCH"/>
    <property type="match status" value="1"/>
</dbReference>
<sequence length="120" mass="13432">MSAFGGGLKKSQVTPPEKGSFPLDHGGECKEYMKAVLKCLKENNQNHILCRDASKAYLKCRMDRSLMTEESMTSLGFSTSAEEKEPEIKLGSEETLKAQRQKQERGFIAGEDVTSRRKNN</sequence>
<feature type="region of interest" description="Disordered" evidence="6">
    <location>
        <begin position="97"/>
        <end position="120"/>
    </location>
</feature>
<proteinExistence type="inferred from homology"/>
<dbReference type="InterPro" id="IPR010625">
    <property type="entry name" value="CHCH"/>
</dbReference>
<keyword evidence="2" id="KW-0963">Cytoplasm</keyword>
<keyword evidence="3" id="KW-1015">Disulfide bond</keyword>
<gene>
    <name evidence="8" type="ORF">FJAP1339_LOCUS4124</name>
</gene>
<name>A0A7S2UWU7_9STRA</name>
<dbReference type="InterPro" id="IPR051383">
    <property type="entry name" value="COX19"/>
</dbReference>
<evidence type="ECO:0000256" key="1">
    <source>
        <dbReference type="ARBA" id="ARBA00004496"/>
    </source>
</evidence>
<dbReference type="AlphaFoldDB" id="A0A7S2UWU7"/>